<feature type="transmembrane region" description="Helical" evidence="2">
    <location>
        <begin position="6"/>
        <end position="26"/>
    </location>
</feature>
<organism evidence="5 6">
    <name type="scientific">Bacillus paralicheniformis</name>
    <dbReference type="NCBI Taxonomy" id="1648923"/>
    <lineage>
        <taxon>Bacteria</taxon>
        <taxon>Bacillati</taxon>
        <taxon>Bacillota</taxon>
        <taxon>Bacilli</taxon>
        <taxon>Bacillales</taxon>
        <taxon>Bacillaceae</taxon>
        <taxon>Bacillus</taxon>
    </lineage>
</organism>
<protein>
    <submittedName>
        <fullName evidence="5">Beta-lactamase regulatory sensor-transducer BlaR1</fullName>
    </submittedName>
</protein>
<dbReference type="Gene3D" id="3.40.710.10">
    <property type="entry name" value="DD-peptidase/beta-lactamase superfamily"/>
    <property type="match status" value="1"/>
</dbReference>
<keyword evidence="2" id="KW-0812">Transmembrane</keyword>
<accession>A0A7Z1B3R4</accession>
<feature type="transmembrane region" description="Helical" evidence="2">
    <location>
        <begin position="223"/>
        <end position="244"/>
    </location>
</feature>
<keyword evidence="2" id="KW-1133">Transmembrane helix</keyword>
<feature type="transmembrane region" description="Helical" evidence="2">
    <location>
        <begin position="38"/>
        <end position="60"/>
    </location>
</feature>
<dbReference type="InterPro" id="IPR001460">
    <property type="entry name" value="PCN-bd_Tpept"/>
</dbReference>
<feature type="domain" description="Penicillin-binding protein transpeptidase" evidence="3">
    <location>
        <begin position="377"/>
        <end position="590"/>
    </location>
</feature>
<dbReference type="Pfam" id="PF00905">
    <property type="entry name" value="Transpeptidase"/>
    <property type="match status" value="1"/>
</dbReference>
<dbReference type="InterPro" id="IPR012338">
    <property type="entry name" value="Beta-lactam/transpept-like"/>
</dbReference>
<dbReference type="EMBL" id="LKPO01000013">
    <property type="protein sequence ID" value="OLF93784.1"/>
    <property type="molecule type" value="Genomic_DNA"/>
</dbReference>
<feature type="transmembrane region" description="Helical" evidence="2">
    <location>
        <begin position="116"/>
        <end position="137"/>
    </location>
</feature>
<dbReference type="AlphaFoldDB" id="A0A7Z1B3R4"/>
<evidence type="ECO:0000313" key="5">
    <source>
        <dbReference type="EMBL" id="OLF93784.1"/>
    </source>
</evidence>
<keyword evidence="2" id="KW-0472">Membrane</keyword>
<evidence type="ECO:0000259" key="4">
    <source>
        <dbReference type="Pfam" id="PF05569"/>
    </source>
</evidence>
<feature type="transmembrane region" description="Helical" evidence="2">
    <location>
        <begin position="324"/>
        <end position="345"/>
    </location>
</feature>
<gene>
    <name evidence="5" type="ORF">B4121_2154</name>
</gene>
<dbReference type="CDD" id="cd07341">
    <property type="entry name" value="M56_BlaR1_MecR1_like"/>
    <property type="match status" value="1"/>
</dbReference>
<dbReference type="InterPro" id="IPR008756">
    <property type="entry name" value="Peptidase_M56"/>
</dbReference>
<dbReference type="Pfam" id="PF05569">
    <property type="entry name" value="Peptidase_M56"/>
    <property type="match status" value="1"/>
</dbReference>
<dbReference type="RefSeq" id="WP_075212974.1">
    <property type="nucleotide sequence ID" value="NZ_CP126091.1"/>
</dbReference>
<dbReference type="SUPFAM" id="SSF56601">
    <property type="entry name" value="beta-lactamase/transpeptidase-like"/>
    <property type="match status" value="1"/>
</dbReference>
<evidence type="ECO:0000259" key="3">
    <source>
        <dbReference type="Pfam" id="PF00905"/>
    </source>
</evidence>
<dbReference type="Proteomes" id="UP000185604">
    <property type="component" value="Unassembled WGS sequence"/>
</dbReference>
<reference evidence="5 6" key="1">
    <citation type="journal article" date="2016" name="Front. Microbiol.">
        <title>High-Level Heat Resistance of Spores of Bacillus amyloliquefaciens and Bacillus licheniformis Results from the Presence of a spoVA Operon in a Tn1546 Transposon.</title>
        <authorList>
            <person name="Berendsen E.M."/>
            <person name="Koning R.A."/>
            <person name="Boekhorst J."/>
            <person name="de Jong A."/>
            <person name="Kuipers O.P."/>
            <person name="Wells-Bennik M.H."/>
        </authorList>
    </citation>
    <scope>NUCLEOTIDE SEQUENCE [LARGE SCALE GENOMIC DNA]</scope>
    <source>
        <strain evidence="5 6">B4121</strain>
    </source>
</reference>
<dbReference type="PANTHER" id="PTHR34978">
    <property type="entry name" value="POSSIBLE SENSOR-TRANSDUCER PROTEIN BLAR"/>
    <property type="match status" value="1"/>
</dbReference>
<dbReference type="NCBIfam" id="NF000326">
    <property type="entry name" value="blaR1_generic"/>
    <property type="match status" value="1"/>
</dbReference>
<dbReference type="GO" id="GO:0008658">
    <property type="term" value="F:penicillin binding"/>
    <property type="evidence" value="ECO:0007669"/>
    <property type="project" value="InterPro"/>
</dbReference>
<dbReference type="InterPro" id="IPR052173">
    <property type="entry name" value="Beta-lactam_resp_regulator"/>
</dbReference>
<comment type="similarity">
    <text evidence="1">Belongs to the peptidase M56 family.</text>
</comment>
<dbReference type="PANTHER" id="PTHR34978:SF3">
    <property type="entry name" value="SLR0241 PROTEIN"/>
    <property type="match status" value="1"/>
</dbReference>
<proteinExistence type="inferred from homology"/>
<evidence type="ECO:0000256" key="1">
    <source>
        <dbReference type="ARBA" id="ARBA00011075"/>
    </source>
</evidence>
<sequence length="601" mass="68391">MSSSFFIPFLVSQILLSLFFSIIILIKKLLRTQITVGTHYYISVISLLALIAPFIPFHFLKSHHFDWILNLGGAQSALSQSHSTDKTTEAIGQHVNWVQDFSMSIEQSSSKMIDSAFFAVWILGVAVMLLATLYSNLKIGKIKKNLQIVNNKELLSLFHTCKEEIRFHQKVILGRSPLIKSPITFGVIRPYIILPKDISMFSADEMKCVLLHELYHCKRKDMLINYFLCLLKIVYWFNPLVWYLSKEAKTEMEISCDFAVLKTLDKKLHLKYGEVILKFTSIKQRTSSLLAASEFSSSYKHIKRRIVTVVNFQTASPLLKAKSALVFTLVLGAILAGTPSVSILAMQKETRFLPGTNVEYEDYSTFFDKFSASGGFVLFNSNRKKYTIYNRKESTSRFAPASTYKVFSALLALESGIITKNDSHMTWDGTQYPYKEWNQDQDLFSAMSSSTTWYFQKLDRQIGEDHLRHYLKSIHYGNEDFSVPADYWLDGSLQISPLEQVNILKKFYDNEFDFKQSNIETVKDSIRLEESNGRVLSGKTGTSVINGELHAGWFIGYVETADNTFFFAVHIQGEKRAAGSSAAEIALSILDKKGIYPSVSR</sequence>
<comment type="caution">
    <text evidence="5">The sequence shown here is derived from an EMBL/GenBank/DDBJ whole genome shotgun (WGS) entry which is preliminary data.</text>
</comment>
<feature type="domain" description="Peptidase M56" evidence="4">
    <location>
        <begin position="12"/>
        <end position="308"/>
    </location>
</feature>
<name>A0A7Z1B3R4_9BACI</name>
<evidence type="ECO:0000313" key="6">
    <source>
        <dbReference type="Proteomes" id="UP000185604"/>
    </source>
</evidence>
<evidence type="ECO:0000256" key="2">
    <source>
        <dbReference type="SAM" id="Phobius"/>
    </source>
</evidence>